<protein>
    <submittedName>
        <fullName evidence="2">Uncharacterized protein</fullName>
    </submittedName>
</protein>
<gene>
    <name evidence="2" type="ORF">LTT95_06885</name>
</gene>
<reference evidence="2" key="2">
    <citation type="journal article" date="2022" name="Syst. Appl. Microbiol.">
        <title>Physiological and genomic characterisation of Luteimonas fraxinea sp. nov., a bacterial species associated with trees tolerant to ash dieback.</title>
        <authorList>
            <person name="Ulrich K."/>
            <person name="Becker R."/>
            <person name="Behrendt U."/>
            <person name="Kube M."/>
            <person name="Schneck V."/>
            <person name="Ulrich A."/>
        </authorList>
    </citation>
    <scope>NUCLEOTIDE SEQUENCE</scope>
    <source>
        <strain evidence="2">A1P009</strain>
    </source>
</reference>
<dbReference type="Proteomes" id="UP001430360">
    <property type="component" value="Unassembled WGS sequence"/>
</dbReference>
<sequence length="202" mass="22104">MNPSEFSSHLPPMPAMPTLSSKRKSAPKAVSRKRGAPAELPKVVQPRLKPVDAKAIAALTDQLLLGPGDDPKRKSYFDFDDSQDAGMVRGRNVHMILPRNVTLPDYRKRDDGLRQHRTMVTIPPKLRANVAALFGFDDVALAGSEVAMTTAIVVLADYAAAHLKAEKKLLVVGAPHDPLAAERKQARMALRNRGRVKNGKVY</sequence>
<evidence type="ECO:0000313" key="2">
    <source>
        <dbReference type="EMBL" id="MCD9096665.1"/>
    </source>
</evidence>
<organism evidence="2 3">
    <name type="scientific">Luteimonas fraxinea</name>
    <dbReference type="NCBI Taxonomy" id="2901869"/>
    <lineage>
        <taxon>Bacteria</taxon>
        <taxon>Pseudomonadati</taxon>
        <taxon>Pseudomonadota</taxon>
        <taxon>Gammaproteobacteria</taxon>
        <taxon>Lysobacterales</taxon>
        <taxon>Lysobacteraceae</taxon>
        <taxon>Luteimonas</taxon>
    </lineage>
</organism>
<feature type="region of interest" description="Disordered" evidence="1">
    <location>
        <begin position="1"/>
        <end position="44"/>
    </location>
</feature>
<evidence type="ECO:0000256" key="1">
    <source>
        <dbReference type="SAM" id="MobiDB-lite"/>
    </source>
</evidence>
<name>A0ABS8UCP8_9GAMM</name>
<feature type="compositionally biased region" description="Basic residues" evidence="1">
    <location>
        <begin position="21"/>
        <end position="35"/>
    </location>
</feature>
<keyword evidence="3" id="KW-1185">Reference proteome</keyword>
<comment type="caution">
    <text evidence="2">The sequence shown here is derived from an EMBL/GenBank/DDBJ whole genome shotgun (WGS) entry which is preliminary data.</text>
</comment>
<proteinExistence type="predicted"/>
<dbReference type="EMBL" id="JAJQKU010000002">
    <property type="protein sequence ID" value="MCD9096665.1"/>
    <property type="molecule type" value="Genomic_DNA"/>
</dbReference>
<accession>A0ABS8UCP8</accession>
<dbReference type="RefSeq" id="WP_232135487.1">
    <property type="nucleotide sequence ID" value="NZ_JAJQKU010000002.1"/>
</dbReference>
<evidence type="ECO:0000313" key="3">
    <source>
        <dbReference type="Proteomes" id="UP001430360"/>
    </source>
</evidence>
<reference evidence="2" key="1">
    <citation type="submission" date="2021-12" db="EMBL/GenBank/DDBJ databases">
        <authorList>
            <person name="Ulrich A."/>
        </authorList>
    </citation>
    <scope>NUCLEOTIDE SEQUENCE</scope>
    <source>
        <strain evidence="2">A1P009</strain>
    </source>
</reference>